<dbReference type="CDD" id="cd02440">
    <property type="entry name" value="AdoMet_MTases"/>
    <property type="match status" value="1"/>
</dbReference>
<dbReference type="EMBL" id="JAANQT010000406">
    <property type="protein sequence ID" value="KAG1311274.1"/>
    <property type="molecule type" value="Genomic_DNA"/>
</dbReference>
<dbReference type="AlphaFoldDB" id="A0A9P6XDR9"/>
<accession>A0A9P6XDR9</accession>
<evidence type="ECO:0000313" key="4">
    <source>
        <dbReference type="Proteomes" id="UP000716291"/>
    </source>
</evidence>
<comment type="caution">
    <text evidence="3">The sequence shown here is derived from an EMBL/GenBank/DDBJ whole genome shotgun (WGS) entry which is preliminary data.</text>
</comment>
<dbReference type="Proteomes" id="UP000716291">
    <property type="component" value="Unassembled WGS sequence"/>
</dbReference>
<sequence length="485" mass="54638">MGNVTSQDKSKEIKKDYLSRRKYTFKKPQQSSQQASPNSILLETSSNASVSKNMSDISPNPAIEDMKLCAQRILSKSSSVSEISAQYTKSNAIKDERSILSLESRRKIVQRFNYKCCLPIEETMADYLLNAHFVIKHLFGGNFSAPVHEILSNSISVAKDTVFINSNPLEPITPPCDDPFSFSIGLKQDTVARGLDIVCGTGTWAMEMASTYPESHFYGIGYDAIYPTSIKPQNVHFSTRDILDSSGFPFKDEHFDYIHMRFVWCYFSKADAKFVMSEVNRVLKPGGYVEMRDCDPIMKNTGPIGTNLYKNLGEHIYNSHDIDATWTQHLPELLSHQAGLTDIHHQMMPITFERSTPMANCINNFLSDSIKSYKPLFMESCGFSPEECDVVIQKAIDEAHHKHSYFNFYICWGRKPLVADQLVTTPLARHDSHSVLSTSSSYWTCKDNSDAFPLTPCQSPGELPETVTMSDSVDDICQFANGFIE</sequence>
<dbReference type="Pfam" id="PF13649">
    <property type="entry name" value="Methyltransf_25"/>
    <property type="match status" value="1"/>
</dbReference>
<name>A0A9P6XDR9_RHIOR</name>
<dbReference type="InterPro" id="IPR041698">
    <property type="entry name" value="Methyltransf_25"/>
</dbReference>
<feature type="domain" description="Methyltransferase" evidence="2">
    <location>
        <begin position="195"/>
        <end position="287"/>
    </location>
</feature>
<feature type="compositionally biased region" description="Basic and acidic residues" evidence="1">
    <location>
        <begin position="8"/>
        <end position="19"/>
    </location>
</feature>
<evidence type="ECO:0000259" key="2">
    <source>
        <dbReference type="Pfam" id="PF13649"/>
    </source>
</evidence>
<evidence type="ECO:0000313" key="3">
    <source>
        <dbReference type="EMBL" id="KAG1311274.1"/>
    </source>
</evidence>
<feature type="compositionally biased region" description="Low complexity" evidence="1">
    <location>
        <begin position="28"/>
        <end position="39"/>
    </location>
</feature>
<organism evidence="3 4">
    <name type="scientific">Rhizopus oryzae</name>
    <name type="common">Mucormycosis agent</name>
    <name type="synonym">Rhizopus arrhizus var. delemar</name>
    <dbReference type="NCBI Taxonomy" id="64495"/>
    <lineage>
        <taxon>Eukaryota</taxon>
        <taxon>Fungi</taxon>
        <taxon>Fungi incertae sedis</taxon>
        <taxon>Mucoromycota</taxon>
        <taxon>Mucoromycotina</taxon>
        <taxon>Mucoromycetes</taxon>
        <taxon>Mucorales</taxon>
        <taxon>Mucorineae</taxon>
        <taxon>Rhizopodaceae</taxon>
        <taxon>Rhizopus</taxon>
    </lineage>
</organism>
<keyword evidence="4" id="KW-1185">Reference proteome</keyword>
<dbReference type="Gene3D" id="3.40.50.150">
    <property type="entry name" value="Vaccinia Virus protein VP39"/>
    <property type="match status" value="1"/>
</dbReference>
<dbReference type="SUPFAM" id="SSF53335">
    <property type="entry name" value="S-adenosyl-L-methionine-dependent methyltransferases"/>
    <property type="match status" value="1"/>
</dbReference>
<evidence type="ECO:0000256" key="1">
    <source>
        <dbReference type="SAM" id="MobiDB-lite"/>
    </source>
</evidence>
<dbReference type="InterPro" id="IPR029063">
    <property type="entry name" value="SAM-dependent_MTases_sf"/>
</dbReference>
<reference evidence="3" key="1">
    <citation type="journal article" date="2020" name="Microb. Genom.">
        <title>Genetic diversity of clinical and environmental Mucorales isolates obtained from an investigation of mucormycosis cases among solid organ transplant recipients.</title>
        <authorList>
            <person name="Nguyen M.H."/>
            <person name="Kaul D."/>
            <person name="Muto C."/>
            <person name="Cheng S.J."/>
            <person name="Richter R.A."/>
            <person name="Bruno V.M."/>
            <person name="Liu G."/>
            <person name="Beyhan S."/>
            <person name="Sundermann A.J."/>
            <person name="Mounaud S."/>
            <person name="Pasculle A.W."/>
            <person name="Nierman W.C."/>
            <person name="Driscoll E."/>
            <person name="Cumbie R."/>
            <person name="Clancy C.J."/>
            <person name="Dupont C.L."/>
        </authorList>
    </citation>
    <scope>NUCLEOTIDE SEQUENCE</scope>
    <source>
        <strain evidence="3">GL11</strain>
    </source>
</reference>
<protein>
    <recommendedName>
        <fullName evidence="2">Methyltransferase domain-containing protein</fullName>
    </recommendedName>
</protein>
<feature type="region of interest" description="Disordered" evidence="1">
    <location>
        <begin position="1"/>
        <end position="39"/>
    </location>
</feature>
<gene>
    <name evidence="3" type="ORF">G6F64_003927</name>
</gene>
<dbReference type="OrthoDB" id="2013972at2759"/>
<dbReference type="PANTHER" id="PTHR43591">
    <property type="entry name" value="METHYLTRANSFERASE"/>
    <property type="match status" value="1"/>
</dbReference>
<proteinExistence type="predicted"/>